<dbReference type="InterPro" id="IPR015422">
    <property type="entry name" value="PyrdxlP-dep_Trfase_small"/>
</dbReference>
<evidence type="ECO:0000256" key="4">
    <source>
        <dbReference type="ARBA" id="ARBA00022603"/>
    </source>
</evidence>
<organism evidence="9 10">
    <name type="scientific">Prorocentrum cordatum</name>
    <dbReference type="NCBI Taxonomy" id="2364126"/>
    <lineage>
        <taxon>Eukaryota</taxon>
        <taxon>Sar</taxon>
        <taxon>Alveolata</taxon>
        <taxon>Dinophyceae</taxon>
        <taxon>Prorocentrales</taxon>
        <taxon>Prorocentraceae</taxon>
        <taxon>Prorocentrum</taxon>
    </lineage>
</organism>
<name>A0ABN9XTD4_9DINO</name>
<dbReference type="InterPro" id="IPR050103">
    <property type="entry name" value="Class-III_PLP-dep_AT"/>
</dbReference>
<evidence type="ECO:0000256" key="7">
    <source>
        <dbReference type="SAM" id="Coils"/>
    </source>
</evidence>
<keyword evidence="5" id="KW-0808">Transferase</keyword>
<feature type="region of interest" description="Disordered" evidence="8">
    <location>
        <begin position="1624"/>
        <end position="1654"/>
    </location>
</feature>
<feature type="region of interest" description="Disordered" evidence="8">
    <location>
        <begin position="3310"/>
        <end position="3329"/>
    </location>
</feature>
<feature type="region of interest" description="Disordered" evidence="8">
    <location>
        <begin position="265"/>
        <end position="287"/>
    </location>
</feature>
<feature type="compositionally biased region" description="Acidic residues" evidence="8">
    <location>
        <begin position="1641"/>
        <end position="1650"/>
    </location>
</feature>
<dbReference type="PROSITE" id="PS00600">
    <property type="entry name" value="AA_TRANSFER_CLASS_3"/>
    <property type="match status" value="1"/>
</dbReference>
<feature type="region of interest" description="Disordered" evidence="8">
    <location>
        <begin position="44"/>
        <end position="79"/>
    </location>
</feature>
<dbReference type="SUPFAM" id="SSF53335">
    <property type="entry name" value="S-adenosyl-L-methionine-dependent methyltransferases"/>
    <property type="match status" value="1"/>
</dbReference>
<feature type="region of interest" description="Disordered" evidence="8">
    <location>
        <begin position="2486"/>
        <end position="2509"/>
    </location>
</feature>
<keyword evidence="7" id="KW-0175">Coiled coil</keyword>
<evidence type="ECO:0000256" key="3">
    <source>
        <dbReference type="ARBA" id="ARBA00022576"/>
    </source>
</evidence>
<dbReference type="InterPro" id="IPR015424">
    <property type="entry name" value="PyrdxlP-dep_Trfase"/>
</dbReference>
<feature type="compositionally biased region" description="Basic and acidic residues" evidence="8">
    <location>
        <begin position="356"/>
        <end position="370"/>
    </location>
</feature>
<evidence type="ECO:0000256" key="5">
    <source>
        <dbReference type="ARBA" id="ARBA00022679"/>
    </source>
</evidence>
<dbReference type="Proteomes" id="UP001189429">
    <property type="component" value="Unassembled WGS sequence"/>
</dbReference>
<dbReference type="PANTHER" id="PTHR11986">
    <property type="entry name" value="AMINOTRANSFERASE CLASS III"/>
    <property type="match status" value="1"/>
</dbReference>
<dbReference type="Pfam" id="PF00202">
    <property type="entry name" value="Aminotran_3"/>
    <property type="match status" value="2"/>
</dbReference>
<dbReference type="SUPFAM" id="SSF53383">
    <property type="entry name" value="PLP-dependent transferases"/>
    <property type="match status" value="2"/>
</dbReference>
<dbReference type="InterPro" id="IPR001525">
    <property type="entry name" value="C5_MeTfrase"/>
</dbReference>
<protein>
    <recommendedName>
        <fullName evidence="11">Acetylornithine transaminase</fullName>
    </recommendedName>
</protein>
<keyword evidence="6" id="KW-0663">Pyridoxal phosphate</keyword>
<feature type="coiled-coil region" evidence="7">
    <location>
        <begin position="614"/>
        <end position="641"/>
    </location>
</feature>
<proteinExistence type="inferred from homology"/>
<keyword evidence="4" id="KW-0489">Methyltransferase</keyword>
<gene>
    <name evidence="9" type="ORF">PCOR1329_LOCUS79499</name>
</gene>
<sequence>MPLQPARQGVTWWTLWQPLVFGDSLQEAAGRRFKELAGRVEGRRTIEKSADEGGDDDAASSVDTELQAESVEADAGASSEARMAALRAEAGGRPAYAPLPGGDVEINPRAVARYLADRRSSGSAGPGERGVRTHLEADGKRYLDFTAGIAVNCLGHSDPGWVKVVSDQAGLLVHTSNLYLNPEQVSLGQKLVTQSFADKAFFCNSGTEANEAAIKFARKFHHSAGKPRERIVCFENAFHGRTMGALALTWKEGYKSGEDWKEEQKDMQEWKRQRQKHEKMEEEQGGRARGLVTERLARGYAAGDNDGYAEGCIAGFHYYWGYYEGYHFGLVFASGVAEDYEDDYCAGGGDFEADDEYGKGEGSAHEHDTGESDDDGDFAEYYPQVGLAFTEEEQYEQTCRKQSGDDECVYVDSSDSDFGFDENENQAAGDACSDWSWDFGVDGVDEDEGEAEEDDWSWDFDAYINEVEAEQATELPEKKIENMLEKKRSVDIPVARLGEISTAFGDVVDPRRARMVAGRATRACRRGTAQAGVASARGPEWVRAEAVGVLLREFGVLIPEAQWTAAMRRVREHAVEFEAPATAAAPMPLPPPVDVDALTIVPAAIEPSAEDVIIDGLKRKVRKEQQTVRRKTARIEEIKAAIVPVEADAQLALLTPDRGEKRRFNARTGIALAIRRCLGNVAGRNMCGVILDDVSRPTVRRWEHRSNGAMVTSSLWYHQEHNPWWIFPGPTTAGGSGESQGSSSSVSGLSVCTLGSIGLGSLGRASSASSLSAASSLGDSMPRAMRDDDGPRNGFAMFAVCGDATNAAIMGGCKVHNLFVESVYKCWDDDVSDDDYAWRRDFADLQIVVDGTGPGTVDMIQKQMRSTGAPDWSMVMKEIDTDPKSTRTFYYFLTSDQGSDEAKAKKIIQYQVLEYDRIQVWSFDCFMHSPHLMVKSGLSICDAILTQSGRTYKYFGSLAKIVNVWRDLGKDMFLAWKSAVSGPDAQKYARRLPPRCLSGRWGSVYGSETTILPPLLNGQLLQALTKALGKKTAAADDAGDAALREEPRLEEVASFRARLGRWRNDALEVAADPFFGALGAVAHKLHEPVHEFIFWIAKAVPGEVMREQGGHVTQLATGVALKFAVKFDELARDITWLQDIADRMPEADAMHLFKGGLLLMFHYASAFFRRVVLPVSRYPMKMFLLVYSEADVVCDVRAQVAWEMINSDEAGLEINTAKTVRQHRAALVHAANTGKLGRELFCALRLAGRIIKADVQFNEGINSLLKVEMNKAPSMTMELLDARARLKFTLGYLDLGMKWHQRKKTAALLAGSLTRHATIANDVCSASAVRYAPPVKTCVPPSAKDMTEGMAKINPYATLTPASLFAAPYALKVHAECKQPTVDIAFGFGIDDDLCIPCDKHRYTAWTVVGEKFRPREGPPDMMRIILPMQSELMADVIADKYCYFDGGPEHIDGLELPLWKYPLTWVKDSPVPLARVGEPERVVSLVKPKPKKKPGDAAFGAAAAAAVAGGVGGADAAAGDGAAVGDPGAVEGARKFDQAMLDSEGMRKLAEAVGRRDAEIDGSDSEDDIFGAAGAHHEMQKAKKGAEFKNFHADPDALAKKALEMSGVAVNIEEVRDELALDTLLGPETPGPPPPPSDPPEPDPADGDDSNPAWHAIWSTGLLDCIAILHDREDAMSIPLGNNGFLSLVQTRGNPDTLMYVHWQDAGARWGREAVVDDDDEDVKRIKYSVTLTKLRSFANAVIIHPAIGISMAKVPKCINHVKVRPVIPPDIVKLEVRLTNTSSPITMAKQGGFRGLNLAKYGMHAASFNRSLLKFGQPVDAAASASTSASAASAATPELEQAPQAAVTAADLYTVRELKDAYDWARYNILRIEEVHGRARVQKMATALETERHATAFSGIDSPGVAREMLRQELERHLGTKICKPAHHWAIEWDAHAQQELLCHPCRPRCLFADMSDFYVPEFRRELGRMKDSGEIIGVRKLLPAIKTRKAVKPSAYCCIHDKECSVTRVDVMWAGPPCVGFSPVGLGRGEEDDSIEHFMAWVGLCLLLLVPTIIHENVKQCMLDLLQACFNEHYAISEQELSPIQFGVPARRTRMFRVMTLTKAAVFTVLPVSTITRLFHRDRQCTFSIWFWATDADLADLVEFAADRARKNHWDVPPGKLTVSDLRGLLSPFERENLGRYERNHGTNAVFQLNQDCDDFTSMSSEGNLCTVTKHCGMMWFRDRVMTAKEVLAALGFPVTTASFDDIAAGRASPSTSFHASCPDRSYAQTFCQAGNAMHVNVVGAIECWRLAFVNTVSESLAARVVAAAVGQVTRARIEEAEEALYGPRESIHVRFPGLTGCLLQEAVWKAYSMPSADSHAPYFDKDGNPMIEPHPANRVDAAPGSAPFKMLSWGHLTAAVYRASKRNKPGTNKFVDHTIKRGVTGLTIFKQKTPIDVLTWIVDLSNDFHNQGSGMTCVQMMDKCAAAEDGWEAHRKQCKIKARQPKKGKGKGEEECGQRDLPIQKSGEKPVSNTAQYYKEYKNWITENYPRLLGPDGDSWSSFAHLKALVNSMRKKPCDVFEQVKKDLNLNCEFLDARFNQWNAIAAMHAYVTSVESACAGIGIEPEIRAALITEGIKFCTPYKPTSSGPMDPSCRFAPFVFPKGVDNDRMEVIKTAMEGSAVYKPVKKPKKAAQAKPAANPKRAAGGKRGRECAMAVEAMQLQLVPDAHFQDLDDDEAVPEPRQKLWIDDLVAAIEHSFSQFRRASKTNKRKTAEFVVSHALEFAWMESVTLNGKEHTKWSELRLELKRVMYLALKREEDSLADAVMGGAGVQGAYDSATALLSIAESLPQQAVPGDAAIDALTADVTKYLNDYEGIALRDYLSANKPSRPVKMHRITADMMESAWGYIEAAKIEYGKKLLRDQGVDMNAAKPSDSVDLADILKSVYDAVDANFPAEWTKNVLKLCTISTQTQSLPDEAKHTFGCFDDLSKWMRLRTHYAAHLLENLVPDAVSVEGMPSATFCEAVEAIVANADKMATVDPLLDQSHIWARAWAIAIRKVCSDGAWSDAVMEDVMVQCNLGPASSPLVAAERAEAAAAEAKRKAEVAKVQWKLAQITASISDAKVTSECGEELDVRQLVADSKFHVNSTSLKVLALKAQAALFEAVIESEATASTKDLIALVRRTDDGKKVSVSSVVAPQLLTNLKLYFAGAITFTETVGAHRVGNIAGIPIYVHGGLNCHLASECFVPAWSVKQVAKPEDATLQLAHEDADIICPPKLLKQPLAAGAEPPKIRIRVPVLVPKPGFVGMTDVQLKYYVAKAGGEADGGKGSGKGKKRKRADDSSDPCTFFGGCAALALSGASPSSGRGPDLVTGAFVTRARGVTLAPFKPLMPSSDFLPFNDEAALSAISGPGRWPTVCCVFAEPMQGEGGVVPATPEFLAALKKRCKEVGALLVFDEVQCGLGRTGKLFAYQQSGVAPDLITLAKPLAAGLPIGAVLMTDEVAACIGPGDHGSTFAGAPLVCRAANYTLDRVSDPAFLDNVTAMGERLRSGLRRLAEPRGMEVRGLGLLNGVVFPDAAACGSVQKAAQAEGLLLLTAGAGNVLRIAPALTVGAEEVDAALAILERAFPPPPGGAE</sequence>
<comment type="similarity">
    <text evidence="2">Belongs to the class-III pyridoxal-phosphate-dependent aminotransferase family.</text>
</comment>
<dbReference type="InterPro" id="IPR029063">
    <property type="entry name" value="SAM-dependent_MTases_sf"/>
</dbReference>
<feature type="compositionally biased region" description="Low complexity" evidence="8">
    <location>
        <begin position="2679"/>
        <end position="2689"/>
    </location>
</feature>
<evidence type="ECO:0000256" key="1">
    <source>
        <dbReference type="ARBA" id="ARBA00001933"/>
    </source>
</evidence>
<dbReference type="CDD" id="cd00610">
    <property type="entry name" value="OAT_like"/>
    <property type="match status" value="1"/>
</dbReference>
<keyword evidence="10" id="KW-1185">Reference proteome</keyword>
<dbReference type="InterPro" id="IPR015421">
    <property type="entry name" value="PyrdxlP-dep_Trfase_major"/>
</dbReference>
<evidence type="ECO:0000256" key="2">
    <source>
        <dbReference type="ARBA" id="ARBA00008954"/>
    </source>
</evidence>
<accession>A0ABN9XTD4</accession>
<comment type="caution">
    <text evidence="9">The sequence shown here is derived from an EMBL/GenBank/DDBJ whole genome shotgun (WGS) entry which is preliminary data.</text>
</comment>
<evidence type="ECO:0000256" key="6">
    <source>
        <dbReference type="ARBA" id="ARBA00022898"/>
    </source>
</evidence>
<evidence type="ECO:0008006" key="11">
    <source>
        <dbReference type="Google" id="ProtNLM"/>
    </source>
</evidence>
<dbReference type="Gene3D" id="3.90.1150.10">
    <property type="entry name" value="Aspartate Aminotransferase, domain 1"/>
    <property type="match status" value="2"/>
</dbReference>
<dbReference type="InterPro" id="IPR005814">
    <property type="entry name" value="Aminotrans_3"/>
</dbReference>
<feature type="compositionally biased region" description="Basic and acidic residues" evidence="8">
    <location>
        <begin position="265"/>
        <end position="286"/>
    </location>
</feature>
<dbReference type="Gene3D" id="3.40.50.150">
    <property type="entry name" value="Vaccinia Virus protein VP39"/>
    <property type="match status" value="1"/>
</dbReference>
<dbReference type="InterPro" id="IPR049704">
    <property type="entry name" value="Aminotrans_3_PPA_site"/>
</dbReference>
<dbReference type="EMBL" id="CAUYUJ010021170">
    <property type="protein sequence ID" value="CAK0903097.1"/>
    <property type="molecule type" value="Genomic_DNA"/>
</dbReference>
<dbReference type="Pfam" id="PF00145">
    <property type="entry name" value="DNA_methylase"/>
    <property type="match status" value="1"/>
</dbReference>
<keyword evidence="3" id="KW-0032">Aminotransferase</keyword>
<feature type="region of interest" description="Disordered" evidence="8">
    <location>
        <begin position="347"/>
        <end position="377"/>
    </location>
</feature>
<evidence type="ECO:0000313" key="9">
    <source>
        <dbReference type="EMBL" id="CAK0903097.1"/>
    </source>
</evidence>
<feature type="compositionally biased region" description="Pro residues" evidence="8">
    <location>
        <begin position="1630"/>
        <end position="1640"/>
    </location>
</feature>
<dbReference type="PANTHER" id="PTHR11986:SF79">
    <property type="entry name" value="ACETYLORNITHINE AMINOTRANSFERASE, MITOCHONDRIAL"/>
    <property type="match status" value="1"/>
</dbReference>
<reference evidence="9" key="1">
    <citation type="submission" date="2023-10" db="EMBL/GenBank/DDBJ databases">
        <authorList>
            <person name="Chen Y."/>
            <person name="Shah S."/>
            <person name="Dougan E. K."/>
            <person name="Thang M."/>
            <person name="Chan C."/>
        </authorList>
    </citation>
    <scope>NUCLEOTIDE SEQUENCE [LARGE SCALE GENOMIC DNA]</scope>
</reference>
<comment type="cofactor">
    <cofactor evidence="1">
        <name>pyridoxal 5'-phosphate</name>
        <dbReference type="ChEBI" id="CHEBI:597326"/>
    </cofactor>
</comment>
<evidence type="ECO:0000313" key="10">
    <source>
        <dbReference type="Proteomes" id="UP001189429"/>
    </source>
</evidence>
<evidence type="ECO:0000256" key="8">
    <source>
        <dbReference type="SAM" id="MobiDB-lite"/>
    </source>
</evidence>
<dbReference type="Gene3D" id="3.40.640.10">
    <property type="entry name" value="Type I PLP-dependent aspartate aminotransferase-like (Major domain)"/>
    <property type="match status" value="2"/>
</dbReference>
<feature type="region of interest" description="Disordered" evidence="8">
    <location>
        <begin position="2673"/>
        <end position="2694"/>
    </location>
</feature>